<protein>
    <submittedName>
        <fullName evidence="3">Substrate-binding domain-containing protein</fullName>
    </submittedName>
</protein>
<keyword evidence="1" id="KW-0732">Signal</keyword>
<evidence type="ECO:0000313" key="3">
    <source>
        <dbReference type="EMBL" id="MBK9719052.1"/>
    </source>
</evidence>
<dbReference type="PANTHER" id="PTHR30570">
    <property type="entry name" value="PERIPLASMIC PHOSPHATE BINDING COMPONENT OF PHOSPHATE ABC TRANSPORTER"/>
    <property type="match status" value="1"/>
</dbReference>
<dbReference type="Pfam" id="PF12849">
    <property type="entry name" value="PBP_like_2"/>
    <property type="match status" value="1"/>
</dbReference>
<dbReference type="AlphaFoldDB" id="A0A9D7XIS1"/>
<sequence>MKKGLQVVSFIFMIYAFSQCKKNKITESSPTLGQITVLCDNNLEDIIKQEENIFERQYPYAHVDLNFNHEFNIFKSFITDSIEVIIASRFLNEKELSYLDQQGIHPKQYHFATSAIAFITNLQNVDSTLNFEEAVKLFSSKPQSDSPYQSIIIEDANSGIVLEILNRSGINSLPSHFFTLPSKNEVISYVKSHPNTMGIIDWSAISDSDNPIAQKNLNDIRLLHLSRPKDSIQFGYIAPYQYNLQDHKYPFTRDLVFISRTGKSDLGLGFASFITSDIGQKIILKAGLLPKFQTERLIEFKQESYKVVK</sequence>
<dbReference type="InterPro" id="IPR050811">
    <property type="entry name" value="Phosphate_ABC_transporter"/>
</dbReference>
<dbReference type="InterPro" id="IPR024370">
    <property type="entry name" value="PBP_domain"/>
</dbReference>
<proteinExistence type="predicted"/>
<evidence type="ECO:0000259" key="2">
    <source>
        <dbReference type="Pfam" id="PF12849"/>
    </source>
</evidence>
<comment type="caution">
    <text evidence="3">The sequence shown here is derived from an EMBL/GenBank/DDBJ whole genome shotgun (WGS) entry which is preliminary data.</text>
</comment>
<gene>
    <name evidence="3" type="ORF">IPO85_16360</name>
</gene>
<dbReference type="PANTHER" id="PTHR30570:SF1">
    <property type="entry name" value="PHOSPHATE-BINDING PROTEIN PSTS"/>
    <property type="match status" value="1"/>
</dbReference>
<evidence type="ECO:0000313" key="4">
    <source>
        <dbReference type="Proteomes" id="UP000808349"/>
    </source>
</evidence>
<reference evidence="3 4" key="1">
    <citation type="submission" date="2020-10" db="EMBL/GenBank/DDBJ databases">
        <title>Connecting structure to function with the recovery of over 1000 high-quality activated sludge metagenome-assembled genomes encoding full-length rRNA genes using long-read sequencing.</title>
        <authorList>
            <person name="Singleton C.M."/>
            <person name="Petriglieri F."/>
            <person name="Kristensen J.M."/>
            <person name="Kirkegaard R.H."/>
            <person name="Michaelsen T.Y."/>
            <person name="Andersen M.H."/>
            <person name="Karst S.M."/>
            <person name="Dueholm M.S."/>
            <person name="Nielsen P.H."/>
            <person name="Albertsen M."/>
        </authorList>
    </citation>
    <scope>NUCLEOTIDE SEQUENCE [LARGE SCALE GENOMIC DNA]</scope>
    <source>
        <strain evidence="3">Ribe_18-Q3-R11-54_BAT3C.373</strain>
    </source>
</reference>
<organism evidence="3 4">
    <name type="scientific">Candidatus Defluviibacterium haderslevense</name>
    <dbReference type="NCBI Taxonomy" id="2981993"/>
    <lineage>
        <taxon>Bacteria</taxon>
        <taxon>Pseudomonadati</taxon>
        <taxon>Bacteroidota</taxon>
        <taxon>Saprospiria</taxon>
        <taxon>Saprospirales</taxon>
        <taxon>Saprospiraceae</taxon>
        <taxon>Candidatus Defluviibacterium</taxon>
    </lineage>
</organism>
<accession>A0A9D7XIS1</accession>
<dbReference type="Gene3D" id="3.40.190.10">
    <property type="entry name" value="Periplasmic binding protein-like II"/>
    <property type="match status" value="2"/>
</dbReference>
<feature type="domain" description="PBP" evidence="2">
    <location>
        <begin position="26"/>
        <end position="277"/>
    </location>
</feature>
<name>A0A9D7XIS1_9BACT</name>
<dbReference type="SUPFAM" id="SSF53850">
    <property type="entry name" value="Periplasmic binding protein-like II"/>
    <property type="match status" value="1"/>
</dbReference>
<dbReference type="Proteomes" id="UP000808349">
    <property type="component" value="Unassembled WGS sequence"/>
</dbReference>
<dbReference type="EMBL" id="JADKFW010000015">
    <property type="protein sequence ID" value="MBK9719052.1"/>
    <property type="molecule type" value="Genomic_DNA"/>
</dbReference>
<evidence type="ECO:0000256" key="1">
    <source>
        <dbReference type="ARBA" id="ARBA00022729"/>
    </source>
</evidence>